<name>R4JZU7_CLOPA</name>
<dbReference type="eggNOG" id="ENOG5030ZAS">
    <property type="taxonomic scope" value="Bacteria"/>
</dbReference>
<reference evidence="1 2" key="1">
    <citation type="submission" date="2012-01" db="EMBL/GenBank/DDBJ databases">
        <title>Complete sequence of chromosome of Clostridium pasteurianum BC1.</title>
        <authorList>
            <consortium name="US DOE Joint Genome Institute"/>
            <person name="Lucas S."/>
            <person name="Han J."/>
            <person name="Lapidus A."/>
            <person name="Cheng J.-F."/>
            <person name="Goodwin L."/>
            <person name="Pitluck S."/>
            <person name="Peters L."/>
            <person name="Mikhailova N."/>
            <person name="Teshima H."/>
            <person name="Detter J.C."/>
            <person name="Han C."/>
            <person name="Tapia R."/>
            <person name="Land M."/>
            <person name="Hauser L."/>
            <person name="Kyrpides N."/>
            <person name="Ivanova N."/>
            <person name="Pagani I."/>
            <person name="Dunn J."/>
            <person name="Taghavi S."/>
            <person name="Francis A."/>
            <person name="van der Lelie D."/>
            <person name="Woyke T."/>
        </authorList>
    </citation>
    <scope>NUCLEOTIDE SEQUENCE [LARGE SCALE GENOMIC DNA]</scope>
    <source>
        <strain evidence="1 2">BC1</strain>
    </source>
</reference>
<accession>R4JZU7</accession>
<dbReference type="Proteomes" id="UP000013523">
    <property type="component" value="Chromosome"/>
</dbReference>
<evidence type="ECO:0000313" key="2">
    <source>
        <dbReference type="Proteomes" id="UP000013523"/>
    </source>
</evidence>
<evidence type="ECO:0000313" key="1">
    <source>
        <dbReference type="EMBL" id="AGK95848.1"/>
    </source>
</evidence>
<keyword evidence="2" id="KW-1185">Reference proteome</keyword>
<dbReference type="OrthoDB" id="6399948at2"/>
<dbReference type="InterPro" id="IPR004027">
    <property type="entry name" value="SEC_C_motif"/>
</dbReference>
<dbReference type="SUPFAM" id="SSF103642">
    <property type="entry name" value="Sec-C motif"/>
    <property type="match status" value="1"/>
</dbReference>
<organism evidence="1 2">
    <name type="scientific">Clostridium pasteurianum BC1</name>
    <dbReference type="NCBI Taxonomy" id="86416"/>
    <lineage>
        <taxon>Bacteria</taxon>
        <taxon>Bacillati</taxon>
        <taxon>Bacillota</taxon>
        <taxon>Clostridia</taxon>
        <taxon>Eubacteriales</taxon>
        <taxon>Clostridiaceae</taxon>
        <taxon>Clostridium</taxon>
    </lineage>
</organism>
<dbReference type="EMBL" id="CP003261">
    <property type="protein sequence ID" value="AGK95848.1"/>
    <property type="molecule type" value="Genomic_DNA"/>
</dbReference>
<dbReference type="RefSeq" id="WP_015614172.1">
    <property type="nucleotide sequence ID" value="NC_021182.1"/>
</dbReference>
<dbReference type="PATRIC" id="fig|86416.3.peg.812"/>
<dbReference type="Pfam" id="PF02810">
    <property type="entry name" value="SEC-C"/>
    <property type="match status" value="1"/>
</dbReference>
<dbReference type="HOGENOM" id="CLU_996403_0_0_9"/>
<dbReference type="Gene3D" id="3.10.450.50">
    <property type="match status" value="1"/>
</dbReference>
<protein>
    <submittedName>
        <fullName evidence="1">SEC-C motif domain protein</fullName>
    </submittedName>
</protein>
<gene>
    <name evidence="1" type="ORF">Clopa_0823</name>
</gene>
<sequence length="279" mass="32709">MNRVSRNDLCPCMSGKKYKNCCLGKDFLEELEKQNLKYYDEEYILSKVKRESQYFNIFYENERQKIKRELLWLKKTIDSGANMSYGTLPFIEGNPYCIAVKNVPILLEESFEAAHELQRIICLEEGFKTVKFKEGVEGNYSSLLCRVINDMIYDPIIDNRLIKYGFNLNDHYKKDDEIQIKTIGIQPIESLSPDHVVFITTLYVKKTLELRNIYPNINDEEVEFNKWINKNYNGLVPFSKTILKFVEEVGYDTPEKIETIFDNMINALKLEEVLAIGII</sequence>
<proteinExistence type="predicted"/>
<dbReference type="AlphaFoldDB" id="R4JZU7"/>
<dbReference type="KEGG" id="cpas:Clopa_0823"/>